<dbReference type="SUPFAM" id="SSF48208">
    <property type="entry name" value="Six-hairpin glycosidases"/>
    <property type="match status" value="1"/>
</dbReference>
<proteinExistence type="predicted"/>
<dbReference type="PANTHER" id="PTHR42899:SF1">
    <property type="entry name" value="SPERMATOGENESIS-ASSOCIATED PROTEIN 20"/>
    <property type="match status" value="1"/>
</dbReference>
<dbReference type="PIRSF" id="PIRSF006402">
    <property type="entry name" value="UCP006402_thioredoxin"/>
    <property type="match status" value="1"/>
</dbReference>
<evidence type="ECO:0000259" key="1">
    <source>
        <dbReference type="Pfam" id="PF03190"/>
    </source>
</evidence>
<evidence type="ECO:0000313" key="2">
    <source>
        <dbReference type="EMBL" id="SMG19748.1"/>
    </source>
</evidence>
<keyword evidence="3" id="KW-1185">Reference proteome</keyword>
<accession>A0A1X7IXB4</accession>
<dbReference type="RefSeq" id="WP_085544034.1">
    <property type="nucleotide sequence ID" value="NZ_FXBB01000006.1"/>
</dbReference>
<dbReference type="InterPro" id="IPR024705">
    <property type="entry name" value="Ssp411"/>
</dbReference>
<dbReference type="InterPro" id="IPR036249">
    <property type="entry name" value="Thioredoxin-like_sf"/>
</dbReference>
<gene>
    <name evidence="2" type="ORF">SAMN06275492_10636</name>
</gene>
<feature type="domain" description="Spermatogenesis-associated protein 20-like TRX" evidence="1">
    <location>
        <begin position="2"/>
        <end position="150"/>
    </location>
</feature>
<dbReference type="InterPro" id="IPR004879">
    <property type="entry name" value="Ssp411-like_TRX"/>
</dbReference>
<dbReference type="GO" id="GO:0005975">
    <property type="term" value="P:carbohydrate metabolic process"/>
    <property type="evidence" value="ECO:0007669"/>
    <property type="project" value="InterPro"/>
</dbReference>
<dbReference type="EMBL" id="FXBB01000006">
    <property type="protein sequence ID" value="SMG19748.1"/>
    <property type="molecule type" value="Genomic_DNA"/>
</dbReference>
<dbReference type="Proteomes" id="UP000193355">
    <property type="component" value="Unassembled WGS sequence"/>
</dbReference>
<name>A0A1X7IXB4_9BACT</name>
<protein>
    <recommendedName>
        <fullName evidence="1">Spermatogenesis-associated protein 20-like TRX domain-containing protein</fullName>
    </recommendedName>
</protein>
<dbReference type="AlphaFoldDB" id="A0A1X7IXB4"/>
<dbReference type="Gene3D" id="3.40.30.10">
    <property type="entry name" value="Glutaredoxin"/>
    <property type="match status" value="1"/>
</dbReference>
<organism evidence="2 3">
    <name type="scientific">Dethiosulfovibrio salsuginis</name>
    <dbReference type="NCBI Taxonomy" id="561720"/>
    <lineage>
        <taxon>Bacteria</taxon>
        <taxon>Thermotogati</taxon>
        <taxon>Synergistota</taxon>
        <taxon>Synergistia</taxon>
        <taxon>Synergistales</taxon>
        <taxon>Dethiosulfovibrionaceae</taxon>
        <taxon>Dethiosulfovibrio</taxon>
    </lineage>
</organism>
<dbReference type="SUPFAM" id="SSF52833">
    <property type="entry name" value="Thioredoxin-like"/>
    <property type="match status" value="1"/>
</dbReference>
<sequence length="563" mass="63304">MKSHDLEEIKWERWGEKALRRAKDENKPLYLFIRSNMSPLSLEMEECSFLSQDVVKALNEDFISVKIDREEYPFLWEIALVTSCVMNGSGGFPLNLFLTPDLKPFFVARYMPLEGTPSNPGMVDCLPRIKWLWLTGNQSVLSASEEIMEGVKKATEVGGDVSLEDALKEAVSKIQQDFDQEFGGFGKDTKTPMVPRLLFLGEYSRVFDCQVSDSIFSRTLDVMSQRAIRDHLGGGFFSYSKSRDWSNPMLEKRLSDQAMMAIAFAEGFDRYGKVSYWRAADEALAYISMDLFDPERGFLVGRPFDPERKGYYSWSKEEVDSLLGSDGPIFRGCFAIDGPDSIPSMPSSLEKMADMEGFEDPEDLVDLLSKGCQILSSARMNRAAPSLDNRIITDWNALAIVALARCGRLMDRPNYVRMAERVCSIFLEGSVVHCDGVPAFLEDYAFLTWATVELYRSTEDKKWLDASLDLEGRARELFSWEDSYRVNSKGGEGILFPYSSGQDGSVPSGAAVMAGNLVSLWLITGDESYLTRSKKVVEHFGGAISRSPENHLFLLLSVLRNMA</sequence>
<dbReference type="STRING" id="561720.SAMN06275492_10636"/>
<dbReference type="InterPro" id="IPR008928">
    <property type="entry name" value="6-hairpin_glycosidase_sf"/>
</dbReference>
<reference evidence="3" key="1">
    <citation type="submission" date="2017-04" db="EMBL/GenBank/DDBJ databases">
        <authorList>
            <person name="Varghese N."/>
            <person name="Submissions S."/>
        </authorList>
    </citation>
    <scope>NUCLEOTIDE SEQUENCE [LARGE SCALE GENOMIC DNA]</scope>
    <source>
        <strain evidence="3">USBA 82</strain>
    </source>
</reference>
<dbReference type="OrthoDB" id="9762614at2"/>
<evidence type="ECO:0000313" key="3">
    <source>
        <dbReference type="Proteomes" id="UP000193355"/>
    </source>
</evidence>
<dbReference type="PANTHER" id="PTHR42899">
    <property type="entry name" value="SPERMATOGENESIS-ASSOCIATED PROTEIN 20"/>
    <property type="match status" value="1"/>
</dbReference>
<dbReference type="Pfam" id="PF03190">
    <property type="entry name" value="Thioredox_DsbH"/>
    <property type="match status" value="1"/>
</dbReference>